<proteinExistence type="inferred from homology"/>
<gene>
    <name evidence="3" type="ORF">LPE_01139</name>
</gene>
<accession>F6IU78</accession>
<dbReference type="GO" id="GO:0097367">
    <property type="term" value="F:carbohydrate derivative binding"/>
    <property type="evidence" value="ECO:0007669"/>
    <property type="project" value="InterPro"/>
</dbReference>
<dbReference type="InterPro" id="IPR017552">
    <property type="entry name" value="PHI/rmpB"/>
</dbReference>
<dbReference type="GO" id="GO:0016853">
    <property type="term" value="F:isomerase activity"/>
    <property type="evidence" value="ECO:0007669"/>
    <property type="project" value="UniProtKB-KW"/>
</dbReference>
<dbReference type="AlphaFoldDB" id="F6IU78"/>
<dbReference type="Gene3D" id="3.40.50.10490">
    <property type="entry name" value="Glucose-6-phosphate isomerase like protein, domain 1"/>
    <property type="match status" value="1"/>
</dbReference>
<dbReference type="InterPro" id="IPR046348">
    <property type="entry name" value="SIS_dom_sf"/>
</dbReference>
<dbReference type="NCBIfam" id="TIGR03127">
    <property type="entry name" value="RuMP_HxlB"/>
    <property type="match status" value="1"/>
</dbReference>
<protein>
    <submittedName>
        <fullName evidence="3">6-phospho-3-hexuloisomerase</fullName>
    </submittedName>
</protein>
<dbReference type="EMBL" id="FR871783">
    <property type="protein sequence ID" value="CCB82126.1"/>
    <property type="molecule type" value="Genomic_DNA"/>
</dbReference>
<reference evidence="3" key="1">
    <citation type="journal article" date="2011" name="J. Bacteriol.">
        <title>Annotated genome sequence of Lactobacillus pentosus MP-10, which has probiotic potential, from naturally fermented Alorena green table olives.</title>
        <authorList>
            <person name="Abriouel H."/>
            <person name="Benomar N."/>
            <person name="Perez Pulido R."/>
            <person name="Canamero M.M."/>
            <person name="Galvez A."/>
        </authorList>
    </citation>
    <scope>NUCLEOTIDE SEQUENCE</scope>
    <source>
        <strain evidence="3">MP-10</strain>
    </source>
</reference>
<dbReference type="GO" id="GO:1901135">
    <property type="term" value="P:carbohydrate derivative metabolic process"/>
    <property type="evidence" value="ECO:0007669"/>
    <property type="project" value="InterPro"/>
</dbReference>
<name>F6IU78_LACPE</name>
<evidence type="ECO:0000313" key="3">
    <source>
        <dbReference type="EMBL" id="CCB82126.1"/>
    </source>
</evidence>
<feature type="domain" description="SIS" evidence="2">
    <location>
        <begin position="33"/>
        <end position="179"/>
    </location>
</feature>
<sequence length="192" mass="20080">MGGQIMQSKNMATIISELDTYSVGVSEEDVDNLAQLIVKSNRIFIAGAGRSGFAAKGFANRLMHLNLEAHFVGDPTTPSIQPGDLLIIGSGSGSTSSLVANAKKAKNAGAKLATVTIYPTATIGSLADVIVTVPGETPKNDSGAADTASSVQPMGSLFEQLSWLTYDAVVLQLMGLLHETTDTMFPRHANLE</sequence>
<dbReference type="PANTHER" id="PTHR43443:SF1">
    <property type="entry name" value="3-HEXULOSE-6-PHOSPHATE ISOMERASE"/>
    <property type="match status" value="1"/>
</dbReference>
<comment type="similarity">
    <text evidence="1">Belongs to the SIS family. PHI subfamily.</text>
</comment>
<evidence type="ECO:0000256" key="1">
    <source>
        <dbReference type="ARBA" id="ARBA00009235"/>
    </source>
</evidence>
<dbReference type="Pfam" id="PF01380">
    <property type="entry name" value="SIS"/>
    <property type="match status" value="1"/>
</dbReference>
<keyword evidence="3" id="KW-0413">Isomerase</keyword>
<dbReference type="PROSITE" id="PS51464">
    <property type="entry name" value="SIS"/>
    <property type="match status" value="1"/>
</dbReference>
<dbReference type="PANTHER" id="PTHR43443">
    <property type="entry name" value="3-HEXULOSE-6-PHOSPHATE ISOMERASE"/>
    <property type="match status" value="1"/>
</dbReference>
<organism evidence="3">
    <name type="scientific">Lactiplantibacillus pentosus MP-10</name>
    <dbReference type="NCBI Taxonomy" id="1028490"/>
    <lineage>
        <taxon>Bacteria</taxon>
        <taxon>Bacillati</taxon>
        <taxon>Bacillota</taxon>
        <taxon>Bacilli</taxon>
        <taxon>Lactobacillales</taxon>
        <taxon>Lactobacillaceae</taxon>
        <taxon>Lactiplantibacillus</taxon>
    </lineage>
</organism>
<dbReference type="InterPro" id="IPR001347">
    <property type="entry name" value="SIS_dom"/>
</dbReference>
<evidence type="ECO:0000259" key="2">
    <source>
        <dbReference type="PROSITE" id="PS51464"/>
    </source>
</evidence>
<dbReference type="SUPFAM" id="SSF53697">
    <property type="entry name" value="SIS domain"/>
    <property type="match status" value="1"/>
</dbReference>